<dbReference type="EMBL" id="JAAGMA010000765">
    <property type="protein sequence ID" value="NEB12779.1"/>
    <property type="molecule type" value="Genomic_DNA"/>
</dbReference>
<evidence type="ECO:0000313" key="1">
    <source>
        <dbReference type="EMBL" id="NEB12779.1"/>
    </source>
</evidence>
<proteinExistence type="predicted"/>
<dbReference type="PANTHER" id="PTHR11440">
    <property type="entry name" value="LECITHIN-CHOLESTEROL ACYLTRANSFERASE-RELATED"/>
    <property type="match status" value="1"/>
</dbReference>
<reference evidence="1 2" key="1">
    <citation type="submission" date="2020-01" db="EMBL/GenBank/DDBJ databases">
        <title>Insect and environment-associated Actinomycetes.</title>
        <authorList>
            <person name="Currrie C."/>
            <person name="Chevrette M."/>
            <person name="Carlson C."/>
            <person name="Stubbendieck R."/>
            <person name="Wendt-Pienkowski E."/>
        </authorList>
    </citation>
    <scope>NUCLEOTIDE SEQUENCE [LARGE SCALE GENOMIC DNA]</scope>
    <source>
        <strain evidence="1 2">SID14163</strain>
    </source>
</reference>
<evidence type="ECO:0000313" key="2">
    <source>
        <dbReference type="Proteomes" id="UP000470446"/>
    </source>
</evidence>
<dbReference type="InterPro" id="IPR003386">
    <property type="entry name" value="LACT/PDAT_acylTrfase"/>
</dbReference>
<gene>
    <name evidence="1" type="ORF">G3I32_28740</name>
</gene>
<name>A0A7K3PUC3_9ACTN</name>
<dbReference type="Proteomes" id="UP000470446">
    <property type="component" value="Unassembled WGS sequence"/>
</dbReference>
<dbReference type="InterPro" id="IPR029058">
    <property type="entry name" value="AB_hydrolase_fold"/>
</dbReference>
<organism evidence="1 2">
    <name type="scientific">Streptomyces coelicoflavus</name>
    <dbReference type="NCBI Taxonomy" id="285562"/>
    <lineage>
        <taxon>Bacteria</taxon>
        <taxon>Bacillati</taxon>
        <taxon>Actinomycetota</taxon>
        <taxon>Actinomycetes</taxon>
        <taxon>Kitasatosporales</taxon>
        <taxon>Streptomycetaceae</taxon>
        <taxon>Streptomyces</taxon>
    </lineage>
</organism>
<dbReference type="GO" id="GO:0006629">
    <property type="term" value="P:lipid metabolic process"/>
    <property type="evidence" value="ECO:0007669"/>
    <property type="project" value="InterPro"/>
</dbReference>
<comment type="caution">
    <text evidence="1">The sequence shown here is derived from an EMBL/GenBank/DDBJ whole genome shotgun (WGS) entry which is preliminary data.</text>
</comment>
<dbReference type="Gene3D" id="3.40.50.1820">
    <property type="entry name" value="alpha/beta hydrolase"/>
    <property type="match status" value="1"/>
</dbReference>
<dbReference type="AlphaFoldDB" id="A0A7K3PUC3"/>
<dbReference type="RefSeq" id="WP_164247957.1">
    <property type="nucleotide sequence ID" value="NZ_JAAGMA010000765.1"/>
</dbReference>
<accession>A0A7K3PUC3</accession>
<protein>
    <recommendedName>
        <fullName evidence="3">Lecithin:cholesterol acyltransferase</fullName>
    </recommendedName>
</protein>
<dbReference type="GO" id="GO:0008374">
    <property type="term" value="F:O-acyltransferase activity"/>
    <property type="evidence" value="ECO:0007669"/>
    <property type="project" value="InterPro"/>
</dbReference>
<dbReference type="Pfam" id="PF02450">
    <property type="entry name" value="LCAT"/>
    <property type="match status" value="1"/>
</dbReference>
<dbReference type="SUPFAM" id="SSF53474">
    <property type="entry name" value="alpha/beta-Hydrolases"/>
    <property type="match status" value="1"/>
</dbReference>
<evidence type="ECO:0008006" key="3">
    <source>
        <dbReference type="Google" id="ProtNLM"/>
    </source>
</evidence>
<sequence length="478" mass="51281">MGRKHLVYVLPGIGGSVLERPGGGRKQPEVAWDAGFGDIAGLLLRPGRLAVDEPLRATGLIRSKRLLPGWTVVPGYERLVANLQALPGAVVDTGHPEARDPAANVVLFPYDFRLGVGEAAKRLAADVHDRLKDLAPSERAGRVVVVAHSMGGLVARYWLGPLEGWPLCRSLITLGTPHRGAPKALQLLANGVRVAGARLGGVSDLLGRWPSVAELLPRYPAVWDATAEAPLYPHDVPLERLRSPAKRGFALHEEIEQAWQAMPRTGAEPQVVPRLGWSHRTAGSAVWDGRGLKVRKKLPDWLELEGWEEDHGDGTVPAISAVPVELDGHDASGWRARDRHGPIVSAAWVPGLVQAYEERQRLTAARGEERRIALGLDVDELHARGDVIPLEVRLCGDGLPPQATAAPGRPAVWATLRPVHGPRAAVAEVRLEWDGDRGGYVTELPAPEPGLYDVRVSARAVPGAGDLSASDSLAVVAL</sequence>